<dbReference type="Proteomes" id="UP000658382">
    <property type="component" value="Unassembled WGS sequence"/>
</dbReference>
<evidence type="ECO:0000313" key="4">
    <source>
        <dbReference type="Proteomes" id="UP000658382"/>
    </source>
</evidence>
<organism evidence="3 4">
    <name type="scientific">Lentibacillus kapialis</name>
    <dbReference type="NCBI Taxonomy" id="340214"/>
    <lineage>
        <taxon>Bacteria</taxon>
        <taxon>Bacillati</taxon>
        <taxon>Bacillota</taxon>
        <taxon>Bacilli</taxon>
        <taxon>Bacillales</taxon>
        <taxon>Bacillaceae</taxon>
        <taxon>Lentibacillus</taxon>
    </lineage>
</organism>
<protein>
    <recommendedName>
        <fullName evidence="2">Glycosyltransferase 2-like domain-containing protein</fullName>
    </recommendedName>
</protein>
<proteinExistence type="inferred from homology"/>
<dbReference type="Gene3D" id="3.90.550.10">
    <property type="entry name" value="Spore Coat Polysaccharide Biosynthesis Protein SpsA, Chain A"/>
    <property type="match status" value="1"/>
</dbReference>
<evidence type="ECO:0000313" key="3">
    <source>
        <dbReference type="EMBL" id="GGK01610.1"/>
    </source>
</evidence>
<evidence type="ECO:0000256" key="1">
    <source>
        <dbReference type="ARBA" id="ARBA00006739"/>
    </source>
</evidence>
<dbReference type="Pfam" id="PF00535">
    <property type="entry name" value="Glycos_transf_2"/>
    <property type="match status" value="1"/>
</dbReference>
<name>A0A917PZL0_9BACI</name>
<reference evidence="3" key="2">
    <citation type="submission" date="2020-09" db="EMBL/GenBank/DDBJ databases">
        <authorList>
            <person name="Sun Q."/>
            <person name="Ohkuma M."/>
        </authorList>
    </citation>
    <scope>NUCLEOTIDE SEQUENCE</scope>
    <source>
        <strain evidence="3">JCM 12580</strain>
    </source>
</reference>
<sequence>MKPLINRINSVLLSDKKFANKVKYNKQGYYIHRQNKNKNFHVTVIMPVFNSEETMTRAIDSVIDQTLGFENIELLIIDDQSEDKSRAISLSYSKKYHNINPIFLKENSGSPSTPRNLGIKLAKGDYIMFLDSDDWLDENGVKSLYDLLEKTGNNYAVGKTIKKTDKGQYIIGEYNSWATRESINPFSIGAIFHHLAPTGRMMKTDFLREHHIIFPDMPFAEDKQFFFDVLTNCDFISTSDEVIYYANRYKDNESFTKTTSIFEKTDTNIALIKYVISKKLPQHIEKMMLSRLYEFDCITRLFNREHFLKSKKKENYYRKFEEVMATADRLPYDFKDVINEPWHKTLVDLFLKARYDDIITLIKWSRKEQTKDYFIEDNIPYYKLPFIDQYSKARIRTIAVHHSSIRNDDNLTVQFNMYGDDVDKTEALVLRRRHDDLNEMEFDTYRITNNLFEAKIPYQKLEKLAKVSYAIFIKYDGYKKSAIRMNARNIVNYKKRKFDFYVTVGDNFGINID</sequence>
<dbReference type="GO" id="GO:0016758">
    <property type="term" value="F:hexosyltransferase activity"/>
    <property type="evidence" value="ECO:0007669"/>
    <property type="project" value="UniProtKB-ARBA"/>
</dbReference>
<dbReference type="RefSeq" id="WP_188633431.1">
    <property type="nucleotide sequence ID" value="NZ_BMNQ01000041.1"/>
</dbReference>
<evidence type="ECO:0000259" key="2">
    <source>
        <dbReference type="Pfam" id="PF00535"/>
    </source>
</evidence>
<comment type="caution">
    <text evidence="3">The sequence shown here is derived from an EMBL/GenBank/DDBJ whole genome shotgun (WGS) entry which is preliminary data.</text>
</comment>
<dbReference type="SUPFAM" id="SSF53448">
    <property type="entry name" value="Nucleotide-diphospho-sugar transferases"/>
    <property type="match status" value="1"/>
</dbReference>
<dbReference type="EMBL" id="BMNQ01000041">
    <property type="protein sequence ID" value="GGK01610.1"/>
    <property type="molecule type" value="Genomic_DNA"/>
</dbReference>
<feature type="domain" description="Glycosyltransferase 2-like" evidence="2">
    <location>
        <begin position="43"/>
        <end position="209"/>
    </location>
</feature>
<dbReference type="CDD" id="cd00761">
    <property type="entry name" value="Glyco_tranf_GTA_type"/>
    <property type="match status" value="1"/>
</dbReference>
<reference evidence="3" key="1">
    <citation type="journal article" date="2014" name="Int. J. Syst. Evol. Microbiol.">
        <title>Complete genome sequence of Corynebacterium casei LMG S-19264T (=DSM 44701T), isolated from a smear-ripened cheese.</title>
        <authorList>
            <consortium name="US DOE Joint Genome Institute (JGI-PGF)"/>
            <person name="Walter F."/>
            <person name="Albersmeier A."/>
            <person name="Kalinowski J."/>
            <person name="Ruckert C."/>
        </authorList>
    </citation>
    <scope>NUCLEOTIDE SEQUENCE</scope>
    <source>
        <strain evidence="3">JCM 12580</strain>
    </source>
</reference>
<gene>
    <name evidence="3" type="ORF">GCM10007063_24900</name>
</gene>
<dbReference type="PANTHER" id="PTHR22916:SF3">
    <property type="entry name" value="UDP-GLCNAC:BETAGAL BETA-1,3-N-ACETYLGLUCOSAMINYLTRANSFERASE-LIKE PROTEIN 1"/>
    <property type="match status" value="1"/>
</dbReference>
<dbReference type="InterPro" id="IPR001173">
    <property type="entry name" value="Glyco_trans_2-like"/>
</dbReference>
<dbReference type="InterPro" id="IPR029044">
    <property type="entry name" value="Nucleotide-diphossugar_trans"/>
</dbReference>
<accession>A0A917PZL0</accession>
<dbReference type="PANTHER" id="PTHR22916">
    <property type="entry name" value="GLYCOSYLTRANSFERASE"/>
    <property type="match status" value="1"/>
</dbReference>
<dbReference type="AlphaFoldDB" id="A0A917PZL0"/>
<keyword evidence="4" id="KW-1185">Reference proteome</keyword>
<comment type="similarity">
    <text evidence="1">Belongs to the glycosyltransferase 2 family.</text>
</comment>